<dbReference type="GO" id="GO:0015105">
    <property type="term" value="F:arsenite transmembrane transporter activity"/>
    <property type="evidence" value="ECO:0007669"/>
    <property type="project" value="InterPro"/>
</dbReference>
<evidence type="ECO:0000313" key="9">
    <source>
        <dbReference type="EMBL" id="MTK21137.1"/>
    </source>
</evidence>
<evidence type="ECO:0000256" key="3">
    <source>
        <dbReference type="ARBA" id="ARBA00022448"/>
    </source>
</evidence>
<evidence type="ECO:0000313" key="10">
    <source>
        <dbReference type="Proteomes" id="UP000487649"/>
    </source>
</evidence>
<dbReference type="InterPro" id="IPR000802">
    <property type="entry name" value="Arsenical_pump_ArsB"/>
</dbReference>
<evidence type="ECO:0000256" key="7">
    <source>
        <dbReference type="ARBA" id="ARBA00023136"/>
    </source>
</evidence>
<keyword evidence="5" id="KW-0812">Transmembrane</keyword>
<gene>
    <name evidence="9" type="ORF">GMA92_06855</name>
</gene>
<keyword evidence="4" id="KW-1003">Cell membrane</keyword>
<dbReference type="GO" id="GO:0005886">
    <property type="term" value="C:plasma membrane"/>
    <property type="evidence" value="ECO:0007669"/>
    <property type="project" value="UniProtKB-SubCell"/>
</dbReference>
<sequence>MASQLFLPAIVIFLIAYGLIISEKFNRTVIALLGAVLMLVFHILTQEEALGFIDFNTVGLLIGMMIIVNILKRTGIFQYVAIKTAQLSKGSPWRIMIYFAVITAISSALLDNVTTILLIAPVTFVITETLGLNAIPFLLTEVFSANIGGLATSIGDPTIIMISGATGLSFTDVLFNLGPVVLVIFATVLFILKFVFRKHFVISDENKAKIAEFDVSKTITNPTLLKKSGIILLLTIAGFATHHALGIESATIALFGAGVLLLISRIDVEEVLLEVEWPTIFFFMGLFVMVGALEKVGVLEVLASGLIELTGGNLMITALLILWVAAIASAFLDNIPFVATMIPLIINIGTMTGMNIAPLWWALALGACLGGNGSIVGASSNVIVSGMLHKKGYKLSFGDFLKIGFPIMIISVIISTIYLLIFYV</sequence>
<dbReference type="InterPro" id="IPR004680">
    <property type="entry name" value="Cit_transptr-like_dom"/>
</dbReference>
<keyword evidence="7" id="KW-0472">Membrane</keyword>
<dbReference type="RefSeq" id="WP_006784756.1">
    <property type="nucleotide sequence ID" value="NZ_CABJBH010000014.1"/>
</dbReference>
<dbReference type="Proteomes" id="UP000487649">
    <property type="component" value="Unassembled WGS sequence"/>
</dbReference>
<proteinExistence type="inferred from homology"/>
<dbReference type="AlphaFoldDB" id="A0A173S4E6"/>
<keyword evidence="6" id="KW-1133">Transmembrane helix</keyword>
<comment type="similarity">
    <text evidence="2">Belongs to the CitM (TC 2.A.11) transporter family.</text>
</comment>
<dbReference type="PANTHER" id="PTHR43568">
    <property type="entry name" value="P PROTEIN"/>
    <property type="match status" value="1"/>
</dbReference>
<evidence type="ECO:0000256" key="1">
    <source>
        <dbReference type="ARBA" id="ARBA00004651"/>
    </source>
</evidence>
<dbReference type="EMBL" id="WMQE01000012">
    <property type="protein sequence ID" value="MTK21137.1"/>
    <property type="molecule type" value="Genomic_DNA"/>
</dbReference>
<dbReference type="GeneID" id="60058128"/>
<protein>
    <recommendedName>
        <fullName evidence="8">Citrate transporter-like domain-containing protein</fullName>
    </recommendedName>
</protein>
<feature type="domain" description="Citrate transporter-like" evidence="8">
    <location>
        <begin position="17"/>
        <end position="366"/>
    </location>
</feature>
<evidence type="ECO:0000256" key="2">
    <source>
        <dbReference type="ARBA" id="ARBA00009843"/>
    </source>
</evidence>
<accession>A0A173S4E6</accession>
<dbReference type="Pfam" id="PF03600">
    <property type="entry name" value="CitMHS"/>
    <property type="match status" value="1"/>
</dbReference>
<dbReference type="InterPro" id="IPR051475">
    <property type="entry name" value="Diverse_Ion_Transporter"/>
</dbReference>
<dbReference type="PANTHER" id="PTHR43568:SF1">
    <property type="entry name" value="P PROTEIN"/>
    <property type="match status" value="1"/>
</dbReference>
<evidence type="ECO:0000256" key="6">
    <source>
        <dbReference type="ARBA" id="ARBA00022989"/>
    </source>
</evidence>
<evidence type="ECO:0000256" key="4">
    <source>
        <dbReference type="ARBA" id="ARBA00022475"/>
    </source>
</evidence>
<comment type="subcellular location">
    <subcellularLocation>
        <location evidence="1">Cell membrane</location>
        <topology evidence="1">Multi-pass membrane protein</topology>
    </subcellularLocation>
</comment>
<dbReference type="PRINTS" id="PR00758">
    <property type="entry name" value="ARSENICPUMP"/>
</dbReference>
<evidence type="ECO:0000259" key="8">
    <source>
        <dbReference type="Pfam" id="PF03600"/>
    </source>
</evidence>
<evidence type="ECO:0000256" key="5">
    <source>
        <dbReference type="ARBA" id="ARBA00022692"/>
    </source>
</evidence>
<keyword evidence="3" id="KW-0813">Transport</keyword>
<dbReference type="OrthoDB" id="9765532at2"/>
<comment type="caution">
    <text evidence="9">The sequence shown here is derived from an EMBL/GenBank/DDBJ whole genome shotgun (WGS) entry which is preliminary data.</text>
</comment>
<reference evidence="9 10" key="1">
    <citation type="journal article" date="2019" name="Nat. Med.">
        <title>A library of human gut bacterial isolates paired with longitudinal multiomics data enables mechanistic microbiome research.</title>
        <authorList>
            <person name="Poyet M."/>
            <person name="Groussin M."/>
            <person name="Gibbons S.M."/>
            <person name="Avila-Pacheco J."/>
            <person name="Jiang X."/>
            <person name="Kearney S.M."/>
            <person name="Perrotta A.R."/>
            <person name="Berdy B."/>
            <person name="Zhao S."/>
            <person name="Lieberman T.D."/>
            <person name="Swanson P.K."/>
            <person name="Smith M."/>
            <person name="Roesemann S."/>
            <person name="Alexander J.E."/>
            <person name="Rich S.A."/>
            <person name="Livny J."/>
            <person name="Vlamakis H."/>
            <person name="Clish C."/>
            <person name="Bullock K."/>
            <person name="Deik A."/>
            <person name="Scott J."/>
            <person name="Pierce K.A."/>
            <person name="Xavier R.J."/>
            <person name="Alm E.J."/>
        </authorList>
    </citation>
    <scope>NUCLEOTIDE SEQUENCE [LARGE SCALE GENOMIC DNA]</scope>
    <source>
        <strain evidence="9 10">BIOML-A198</strain>
    </source>
</reference>
<organism evidence="9 10">
    <name type="scientific">Turicibacter sanguinis</name>
    <dbReference type="NCBI Taxonomy" id="154288"/>
    <lineage>
        <taxon>Bacteria</taxon>
        <taxon>Bacillati</taxon>
        <taxon>Bacillota</taxon>
        <taxon>Erysipelotrichia</taxon>
        <taxon>Erysipelotrichales</taxon>
        <taxon>Turicibacteraceae</taxon>
        <taxon>Turicibacter</taxon>
    </lineage>
</organism>
<name>A0A173S4E6_9FIRM</name>
<dbReference type="CDD" id="cd01116">
    <property type="entry name" value="P_permease"/>
    <property type="match status" value="1"/>
</dbReference>